<comment type="function">
    <text evidence="7">Essential cell division protein. May link together the upstream cell division proteins, which are predominantly cytoplasmic, with the downstream cell division proteins, which are predominantly periplasmic.</text>
</comment>
<evidence type="ECO:0000256" key="6">
    <source>
        <dbReference type="ARBA" id="ARBA00023306"/>
    </source>
</evidence>
<dbReference type="KEGG" id="aant:HUK68_14035"/>
<dbReference type="PANTHER" id="PTHR37485:SF1">
    <property type="entry name" value="CELL DIVISION PROTEIN FTSB"/>
    <property type="match status" value="1"/>
</dbReference>
<proteinExistence type="inferred from homology"/>
<accession>A0A6N1X6J5</accession>
<keyword evidence="2 7" id="KW-0132">Cell division</keyword>
<dbReference type="Pfam" id="PF04977">
    <property type="entry name" value="DivIC"/>
    <property type="match status" value="1"/>
</dbReference>
<keyword evidence="9" id="KW-1185">Reference proteome</keyword>
<reference evidence="8 9" key="1">
    <citation type="submission" date="2020-06" db="EMBL/GenBank/DDBJ databases">
        <title>Acidovorax antarctica sp. nov., isolated from Corinth ice sheet soil, Antarctic Fields Peninsula.</title>
        <authorList>
            <person name="Xu Q."/>
            <person name="Peng F."/>
        </authorList>
    </citation>
    <scope>NUCLEOTIDE SEQUENCE [LARGE SCALE GENOMIC DNA]</scope>
    <source>
        <strain evidence="8 9">16-35-5</strain>
    </source>
</reference>
<evidence type="ECO:0000256" key="3">
    <source>
        <dbReference type="ARBA" id="ARBA00022692"/>
    </source>
</evidence>
<dbReference type="Proteomes" id="UP000509579">
    <property type="component" value="Chromosome"/>
</dbReference>
<dbReference type="GO" id="GO:0032153">
    <property type="term" value="C:cell division site"/>
    <property type="evidence" value="ECO:0007669"/>
    <property type="project" value="UniProtKB-UniRule"/>
</dbReference>
<dbReference type="GO" id="GO:0005886">
    <property type="term" value="C:plasma membrane"/>
    <property type="evidence" value="ECO:0007669"/>
    <property type="project" value="UniProtKB-SubCell"/>
</dbReference>
<evidence type="ECO:0000256" key="5">
    <source>
        <dbReference type="ARBA" id="ARBA00023136"/>
    </source>
</evidence>
<dbReference type="HAMAP" id="MF_00599">
    <property type="entry name" value="FtsB"/>
    <property type="match status" value="1"/>
</dbReference>
<dbReference type="InterPro" id="IPR023081">
    <property type="entry name" value="Cell_div_FtsB"/>
</dbReference>
<evidence type="ECO:0000256" key="1">
    <source>
        <dbReference type="ARBA" id="ARBA00022475"/>
    </source>
</evidence>
<evidence type="ECO:0000313" key="8">
    <source>
        <dbReference type="EMBL" id="QKV53923.1"/>
    </source>
</evidence>
<dbReference type="PANTHER" id="PTHR37485">
    <property type="entry name" value="CELL DIVISION PROTEIN FTSB"/>
    <property type="match status" value="1"/>
</dbReference>
<comment type="subcellular location">
    <subcellularLocation>
        <location evidence="7">Cell inner membrane</location>
        <topology evidence="7">Single-pass type II membrane protein</topology>
    </subcellularLocation>
    <text evidence="7">Localizes to the division septum.</text>
</comment>
<evidence type="ECO:0000256" key="4">
    <source>
        <dbReference type="ARBA" id="ARBA00022989"/>
    </source>
</evidence>
<comment type="similarity">
    <text evidence="7">Belongs to the FtsB family.</text>
</comment>
<keyword evidence="1 7" id="KW-1003">Cell membrane</keyword>
<dbReference type="AlphaFoldDB" id="A0A6N1X6J5"/>
<gene>
    <name evidence="7" type="primary">ftsB</name>
    <name evidence="8" type="ORF">HUK68_14035</name>
</gene>
<dbReference type="GO" id="GO:0043093">
    <property type="term" value="P:FtsZ-dependent cytokinesis"/>
    <property type="evidence" value="ECO:0007669"/>
    <property type="project" value="UniProtKB-UniRule"/>
</dbReference>
<dbReference type="RefSeq" id="WP_175504729.1">
    <property type="nucleotide sequence ID" value="NZ_CAURQT010000014.1"/>
</dbReference>
<feature type="topological domain" description="Periplasmic" evidence="7">
    <location>
        <begin position="24"/>
        <end position="92"/>
    </location>
</feature>
<comment type="subunit">
    <text evidence="7">Part of a complex composed of FtsB, FtsL and FtsQ.</text>
</comment>
<keyword evidence="7" id="KW-0175">Coiled coil</keyword>
<feature type="topological domain" description="Cytoplasmic" evidence="7">
    <location>
        <begin position="1"/>
        <end position="5"/>
    </location>
</feature>
<protein>
    <recommendedName>
        <fullName evidence="7">Cell division protein FtsB</fullName>
    </recommendedName>
</protein>
<keyword evidence="6 7" id="KW-0131">Cell cycle</keyword>
<name>A0A6N1X6J5_9BURK</name>
<evidence type="ECO:0000313" key="9">
    <source>
        <dbReference type="Proteomes" id="UP000509579"/>
    </source>
</evidence>
<organism evidence="8 9">
    <name type="scientific">Comamonas antarctica</name>
    <dbReference type="NCBI Taxonomy" id="2743470"/>
    <lineage>
        <taxon>Bacteria</taxon>
        <taxon>Pseudomonadati</taxon>
        <taxon>Pseudomonadota</taxon>
        <taxon>Betaproteobacteria</taxon>
        <taxon>Burkholderiales</taxon>
        <taxon>Comamonadaceae</taxon>
        <taxon>Comamonas</taxon>
    </lineage>
</organism>
<dbReference type="EMBL" id="CP054840">
    <property type="protein sequence ID" value="QKV53923.1"/>
    <property type="molecule type" value="Genomic_DNA"/>
</dbReference>
<sequence>MVNRIVPLVLLVLLAAVHAQLWLGHGSVAYVQELHAQIAEQNAANALVRHENERLQVEVNDLKNGLEMVEAKARSELGMLKPNEIFVQVMHR</sequence>
<dbReference type="InterPro" id="IPR007060">
    <property type="entry name" value="FtsL/DivIC"/>
</dbReference>
<evidence type="ECO:0000256" key="7">
    <source>
        <dbReference type="HAMAP-Rule" id="MF_00599"/>
    </source>
</evidence>
<evidence type="ECO:0000256" key="2">
    <source>
        <dbReference type="ARBA" id="ARBA00022618"/>
    </source>
</evidence>
<keyword evidence="7" id="KW-0997">Cell inner membrane</keyword>
<keyword evidence="4 7" id="KW-1133">Transmembrane helix</keyword>
<keyword evidence="3 7" id="KW-0812">Transmembrane</keyword>
<feature type="coiled-coil region" evidence="7">
    <location>
        <begin position="38"/>
        <end position="72"/>
    </location>
</feature>
<keyword evidence="5 7" id="KW-0472">Membrane</keyword>
<dbReference type="GO" id="GO:0030428">
    <property type="term" value="C:cell septum"/>
    <property type="evidence" value="ECO:0007669"/>
    <property type="project" value="TreeGrafter"/>
</dbReference>